<organism evidence="3 4">
    <name type="scientific">Amycolatopsis pithecellobii</name>
    <dbReference type="NCBI Taxonomy" id="664692"/>
    <lineage>
        <taxon>Bacteria</taxon>
        <taxon>Bacillati</taxon>
        <taxon>Actinomycetota</taxon>
        <taxon>Actinomycetes</taxon>
        <taxon>Pseudonocardiales</taxon>
        <taxon>Pseudonocardiaceae</taxon>
        <taxon>Amycolatopsis</taxon>
    </lineage>
</organism>
<reference evidence="3 4" key="1">
    <citation type="submission" date="2019-11" db="EMBL/GenBank/DDBJ databases">
        <title>Draft genome of Amycolatopsis RM579.</title>
        <authorList>
            <person name="Duangmal K."/>
            <person name="Mingma R."/>
        </authorList>
    </citation>
    <scope>NUCLEOTIDE SEQUENCE [LARGE SCALE GENOMIC DNA]</scope>
    <source>
        <strain evidence="3 4">RM579</strain>
    </source>
</reference>
<comment type="caution">
    <text evidence="3">The sequence shown here is derived from an EMBL/GenBank/DDBJ whole genome shotgun (WGS) entry which is preliminary data.</text>
</comment>
<dbReference type="Pfam" id="PF13020">
    <property type="entry name" value="NOV_C"/>
    <property type="match status" value="1"/>
</dbReference>
<dbReference type="InterPro" id="IPR024975">
    <property type="entry name" value="NOV_C"/>
</dbReference>
<evidence type="ECO:0000313" key="3">
    <source>
        <dbReference type="EMBL" id="MTD58144.1"/>
    </source>
</evidence>
<feature type="compositionally biased region" description="Basic and acidic residues" evidence="1">
    <location>
        <begin position="1286"/>
        <end position="1301"/>
    </location>
</feature>
<accession>A0A6N7Z8L5</accession>
<gene>
    <name evidence="3" type="ORF">GKO32_29820</name>
</gene>
<dbReference type="Proteomes" id="UP000440096">
    <property type="component" value="Unassembled WGS sequence"/>
</dbReference>
<dbReference type="PANTHER" id="PTHR32387">
    <property type="entry name" value="WU:FJ29H11"/>
    <property type="match status" value="1"/>
</dbReference>
<sequence length="1427" mass="158062">MGCSSERGKVDVTTRLRERELASIRVQVDNDLRESVLKSLDERGSAQELVRQQYTGRYPFELLQNANDAARDTGTHGRAHFLLTETALIVADNGSGFGDPQVEAICSLGRSSKGPGESVGHKGLGFKSVGEITDHPQIVSALSSFQFHAERVRAAVTEHLGSLPARQNLPIYAFPFAVERADLGPDAAQVETLRASGFTTVIRLPFRDGVERSTVEEDLLENLASRLLLFLPHVDHLELDGTRGDFSSAIVRNADAGTEHVLLETNGHAEEWFIYRGSVVPDPAVLEPLGEAWRGMEVVHFAIAVPVDEHRQPRVDATFPLHVYFPTDEQPGLHVAVHAEWMLSMDRRQIATTPEAVPFNRALIRAVADHLKSTVAPDLVRRTQASSAAIEALVPATDPPGGVGGTAMRKCWTEALLDSPFLPAADSSLRRPADIRLLPRSLPDYSTAHELTNLDPAHTLRPDVERLTAIKKFLAGVSDTDEMGPGEFIALLAAPTRETAERYYRFLTAWREAIGTTLVNELKKAPVVLTTAGQMLTPTTDTIFFPRERSEVTIPEDLPVPIAYVPAVDDVPKLLRDLGVKPFEWRELIREFLIKILSDPEADPDARTAAIAGLRAYHQVRLQGNEDLEPVLGRVLLPARTADGSVRELRPAAEIYFSAPWSGSDELEVIYGPFGTAEFLDIEPPDESERRQDDFDFYRMLGVAAYPRLDLAKPAETYGYMVNTGRHPHRGGLFREWFELPEVKAAKLCPQGHTQSQQLRESYRLDRHEQLIASKDPVRLMAFWNQLARRWGSVYEDGMEALFYCVHGSHVGDRGRPAPSLFAYTLRSQEWVPVDRGNVPELVRPSEAWIEAAQTPRRIQVRIPRISEAMYQTHGGAGLAAALRLTDAGRPRVADLLVLLESIADESDAAGCTNREIDQAARWVQRTLHDVLRDEGELHPAPSTVRLLASQDGLTQFVAQPPYADDPLLRDTFEKQRPLLSAEAGLTKLTRYFALAKLDDVVITSALPFGEHHDAVYDDIMRRISSIKPYLFALVRAENSSAENRVRPALRNLELVICERLVLTYEYDGTKISREDAVCYIASRSEKRGRRAINIGTAYLELDPATGQPHWFPLGRQLAQYLNVPTLADAFTMLLTASPDDRRRMMADRQIQQHDITEAHHLLGHAREDEEEFTNILDSLLPKPGEEGQSVAPDVAALARSQVGGISEQSLEASSSTDDRADNAPAEGAQEAASKPSAKTPAPPVDFSAVSIVNGVPAQSAHSGNATPNGYRGGGGGGYSTAPSMHTEEENRRIGRRGEEVAYHAERNRLKKLGKNPDSVHWVSKVDELSPYDMASVDEDDQLIYIEVKATRGTDPAEMFYISHRELIEAMVRRTRYYIYRITDVDTSVPTITRWPDPLGLIKDGKGRLLLSKAQMTLTLGDDAACD</sequence>
<keyword evidence="4" id="KW-1185">Reference proteome</keyword>
<protein>
    <submittedName>
        <fullName evidence="3">DUF3883 domain-containing protein</fullName>
    </submittedName>
</protein>
<evidence type="ECO:0000256" key="1">
    <source>
        <dbReference type="SAM" id="MobiDB-lite"/>
    </source>
</evidence>
<dbReference type="OrthoDB" id="3201966at2"/>
<dbReference type="SUPFAM" id="SSF55874">
    <property type="entry name" value="ATPase domain of HSP90 chaperone/DNA topoisomerase II/histidine kinase"/>
    <property type="match status" value="1"/>
</dbReference>
<evidence type="ECO:0000259" key="2">
    <source>
        <dbReference type="Pfam" id="PF13020"/>
    </source>
</evidence>
<dbReference type="NCBIfam" id="NF047352">
    <property type="entry name" value="P_loop_sacsin"/>
    <property type="match status" value="1"/>
</dbReference>
<dbReference type="PANTHER" id="PTHR32387:SF0">
    <property type="entry name" value="PROTEIN NO VEIN"/>
    <property type="match status" value="1"/>
</dbReference>
<dbReference type="InterPro" id="IPR036890">
    <property type="entry name" value="HATPase_C_sf"/>
</dbReference>
<feature type="compositionally biased region" description="Polar residues" evidence="1">
    <location>
        <begin position="1207"/>
        <end position="1216"/>
    </location>
</feature>
<dbReference type="InterPro" id="IPR052957">
    <property type="entry name" value="Auxin_embryo_med"/>
</dbReference>
<feature type="region of interest" description="Disordered" evidence="1">
    <location>
        <begin position="1206"/>
        <end position="1246"/>
    </location>
</feature>
<dbReference type="EMBL" id="WMBA01000061">
    <property type="protein sequence ID" value="MTD58144.1"/>
    <property type="molecule type" value="Genomic_DNA"/>
</dbReference>
<feature type="region of interest" description="Disordered" evidence="1">
    <location>
        <begin position="1258"/>
        <end position="1301"/>
    </location>
</feature>
<proteinExistence type="predicted"/>
<feature type="domain" description="Protein NO VEIN C-terminal" evidence="2">
    <location>
        <begin position="1298"/>
        <end position="1388"/>
    </location>
</feature>
<name>A0A6N7Z8L5_9PSEU</name>
<evidence type="ECO:0000313" key="4">
    <source>
        <dbReference type="Proteomes" id="UP000440096"/>
    </source>
</evidence>